<dbReference type="GO" id="GO:0005243">
    <property type="term" value="F:gap junction channel activity"/>
    <property type="evidence" value="ECO:0007669"/>
    <property type="project" value="TreeGrafter"/>
</dbReference>
<dbReference type="Proteomes" id="UP000318571">
    <property type="component" value="Chromosome 6"/>
</dbReference>
<feature type="transmembrane region" description="Helical" evidence="12">
    <location>
        <begin position="204"/>
        <end position="227"/>
    </location>
</feature>
<keyword evidence="3 12" id="KW-0813">Transport</keyword>
<evidence type="ECO:0000256" key="6">
    <source>
        <dbReference type="ARBA" id="ARBA00022868"/>
    </source>
</evidence>
<dbReference type="PANTHER" id="PTHR11893:SF36">
    <property type="entry name" value="INNEXIN-5"/>
    <property type="match status" value="1"/>
</dbReference>
<keyword evidence="8 12" id="KW-1133">Transmembrane helix</keyword>
<feature type="transmembrane region" description="Helical" evidence="12">
    <location>
        <begin position="303"/>
        <end position="325"/>
    </location>
</feature>
<evidence type="ECO:0000256" key="4">
    <source>
        <dbReference type="ARBA" id="ARBA00022475"/>
    </source>
</evidence>
<evidence type="ECO:0000313" key="13">
    <source>
        <dbReference type="EMBL" id="TRY79829.1"/>
    </source>
</evidence>
<evidence type="ECO:0000256" key="1">
    <source>
        <dbReference type="ARBA" id="ARBA00004610"/>
    </source>
</evidence>
<dbReference type="Pfam" id="PF00876">
    <property type="entry name" value="Innexin"/>
    <property type="match status" value="1"/>
</dbReference>
<dbReference type="InterPro" id="IPR000990">
    <property type="entry name" value="Innexin"/>
</dbReference>
<accession>A0A553PQ70</accession>
<dbReference type="GO" id="GO:0005921">
    <property type="term" value="C:gap junction"/>
    <property type="evidence" value="ECO:0007669"/>
    <property type="project" value="UniProtKB-SubCell"/>
</dbReference>
<keyword evidence="5 12" id="KW-0812">Transmembrane</keyword>
<name>A0A553PQ70_TIGCA</name>
<keyword evidence="6" id="KW-0303">Gap junction</keyword>
<evidence type="ECO:0000256" key="3">
    <source>
        <dbReference type="ARBA" id="ARBA00022448"/>
    </source>
</evidence>
<evidence type="ECO:0000256" key="11">
    <source>
        <dbReference type="ARBA" id="ARBA00023303"/>
    </source>
</evidence>
<feature type="transmembrane region" description="Helical" evidence="12">
    <location>
        <begin position="279"/>
        <end position="297"/>
    </location>
</feature>
<dbReference type="PRINTS" id="PR01262">
    <property type="entry name" value="INNEXIN"/>
</dbReference>
<reference evidence="13 14" key="1">
    <citation type="journal article" date="2018" name="Nat. Ecol. Evol.">
        <title>Genomic signatures of mitonuclear coevolution across populations of Tigriopus californicus.</title>
        <authorList>
            <person name="Barreto F.S."/>
            <person name="Watson E.T."/>
            <person name="Lima T.G."/>
            <person name="Willett C.S."/>
            <person name="Edmands S."/>
            <person name="Li W."/>
            <person name="Burton R.S."/>
        </authorList>
    </citation>
    <scope>NUCLEOTIDE SEQUENCE [LARGE SCALE GENOMIC DNA]</scope>
    <source>
        <strain evidence="13 14">San Diego</strain>
    </source>
</reference>
<keyword evidence="11 12" id="KW-0407">Ion channel</keyword>
<dbReference type="GO" id="GO:0005886">
    <property type="term" value="C:plasma membrane"/>
    <property type="evidence" value="ECO:0007669"/>
    <property type="project" value="UniProtKB-SubCell"/>
</dbReference>
<dbReference type="EMBL" id="VCGU01000002">
    <property type="protein sequence ID" value="TRY79829.1"/>
    <property type="molecule type" value="Genomic_DNA"/>
</dbReference>
<dbReference type="OrthoDB" id="5867527at2759"/>
<evidence type="ECO:0000256" key="8">
    <source>
        <dbReference type="ARBA" id="ARBA00022989"/>
    </source>
</evidence>
<evidence type="ECO:0000313" key="14">
    <source>
        <dbReference type="Proteomes" id="UP000318571"/>
    </source>
</evidence>
<protein>
    <recommendedName>
        <fullName evidence="12">Innexin</fullName>
    </recommendedName>
</protein>
<evidence type="ECO:0000256" key="10">
    <source>
        <dbReference type="ARBA" id="ARBA00023136"/>
    </source>
</evidence>
<gene>
    <name evidence="12" type="primary">inx</name>
    <name evidence="13" type="ORF">TCAL_05800</name>
</gene>
<evidence type="ECO:0000256" key="9">
    <source>
        <dbReference type="ARBA" id="ARBA00023065"/>
    </source>
</evidence>
<keyword evidence="14" id="KW-1185">Reference proteome</keyword>
<sequence>MANILNVLFLENLQGISSLILSETHSNGRLETLDVLFRLNSHVTLIFLVLASCLLQVEQFCGSPIECYGGPDPAGLIKVATGTCWTNGTFTSTKISNWEGKNEGQGLGNPNCDSENQNDCRFNINYYQWTAFVLLLQALFFYLPRWIWSLFEEGAVGSVIRSFAKIPNNRSLENKKMIKVLCEALVARKSYWNFVFYSKVVLEVYMLLNILFQFPFLNFFFGSFAFYCEGEHSNWITFHNFGTNMVQYWLRGSWGRDGSVPINPGLVLFPRVTTCEFRMVGYGGGSQITYFMCFLLLNNINEKIYLCFWFWIVILGTLISVKLIVRLLKASILTSWTKHTLRSYCRRSVSDVSDLNEVRGAKTSLILESNVPHGIVFILEILRRNSHPSVLKEVTWTTLTLLRSKSKSRKARD</sequence>
<dbReference type="STRING" id="6832.A0A553PQ70"/>
<comment type="subcellular location">
    <subcellularLocation>
        <location evidence="1">Cell junction</location>
        <location evidence="1">Gap junction</location>
    </subcellularLocation>
    <subcellularLocation>
        <location evidence="2 12">Cell membrane</location>
        <topology evidence="2 12">Multi-pass membrane protein</topology>
    </subcellularLocation>
</comment>
<comment type="similarity">
    <text evidence="12">Belongs to the pannexin family.</text>
</comment>
<keyword evidence="4" id="KW-1003">Cell membrane</keyword>
<evidence type="ECO:0000256" key="5">
    <source>
        <dbReference type="ARBA" id="ARBA00022692"/>
    </source>
</evidence>
<keyword evidence="10 12" id="KW-0472">Membrane</keyword>
<comment type="function">
    <text evidence="12">Structural component of the gap junctions.</text>
</comment>
<proteinExistence type="inferred from homology"/>
<dbReference type="PANTHER" id="PTHR11893">
    <property type="entry name" value="INNEXIN"/>
    <property type="match status" value="1"/>
</dbReference>
<keyword evidence="7" id="KW-0965">Cell junction</keyword>
<evidence type="ECO:0000256" key="2">
    <source>
        <dbReference type="ARBA" id="ARBA00004651"/>
    </source>
</evidence>
<dbReference type="GO" id="GO:0034220">
    <property type="term" value="P:monoatomic ion transmembrane transport"/>
    <property type="evidence" value="ECO:0007669"/>
    <property type="project" value="UniProtKB-KW"/>
</dbReference>
<feature type="transmembrane region" description="Helical" evidence="12">
    <location>
        <begin position="126"/>
        <end position="143"/>
    </location>
</feature>
<evidence type="ECO:0000256" key="7">
    <source>
        <dbReference type="ARBA" id="ARBA00022949"/>
    </source>
</evidence>
<evidence type="ECO:0000256" key="12">
    <source>
        <dbReference type="RuleBase" id="RU010713"/>
    </source>
</evidence>
<keyword evidence="9 12" id="KW-0406">Ion transport</keyword>
<organism evidence="13 14">
    <name type="scientific">Tigriopus californicus</name>
    <name type="common">Marine copepod</name>
    <dbReference type="NCBI Taxonomy" id="6832"/>
    <lineage>
        <taxon>Eukaryota</taxon>
        <taxon>Metazoa</taxon>
        <taxon>Ecdysozoa</taxon>
        <taxon>Arthropoda</taxon>
        <taxon>Crustacea</taxon>
        <taxon>Multicrustacea</taxon>
        <taxon>Hexanauplia</taxon>
        <taxon>Copepoda</taxon>
        <taxon>Harpacticoida</taxon>
        <taxon>Harpacticidae</taxon>
        <taxon>Tigriopus</taxon>
    </lineage>
</organism>
<dbReference type="AlphaFoldDB" id="A0A553PQ70"/>
<dbReference type="PROSITE" id="PS51013">
    <property type="entry name" value="PANNEXIN"/>
    <property type="match status" value="1"/>
</dbReference>
<comment type="caution">
    <text evidence="13">The sequence shown here is derived from an EMBL/GenBank/DDBJ whole genome shotgun (WGS) entry which is preliminary data.</text>
</comment>